<organism evidence="3 4">
    <name type="scientific">Chromobacterium violaceum</name>
    <dbReference type="NCBI Taxonomy" id="536"/>
    <lineage>
        <taxon>Bacteria</taxon>
        <taxon>Pseudomonadati</taxon>
        <taxon>Pseudomonadota</taxon>
        <taxon>Betaproteobacteria</taxon>
        <taxon>Neisseriales</taxon>
        <taxon>Chromobacteriaceae</taxon>
        <taxon>Chromobacterium</taxon>
    </lineage>
</organism>
<proteinExistence type="predicted"/>
<dbReference type="InterPro" id="IPR017850">
    <property type="entry name" value="Alkaline_phosphatase_core_sf"/>
</dbReference>
<feature type="transmembrane region" description="Helical" evidence="2">
    <location>
        <begin position="143"/>
        <end position="165"/>
    </location>
</feature>
<dbReference type="AlphaFoldDB" id="A0A202B3A7"/>
<feature type="transmembrane region" description="Helical" evidence="2">
    <location>
        <begin position="68"/>
        <end position="92"/>
    </location>
</feature>
<dbReference type="Proteomes" id="UP000196342">
    <property type="component" value="Unassembled WGS sequence"/>
</dbReference>
<evidence type="ECO:0000313" key="4">
    <source>
        <dbReference type="Proteomes" id="UP000196342"/>
    </source>
</evidence>
<dbReference type="EMBL" id="NHOO01000025">
    <property type="protein sequence ID" value="OVE45898.1"/>
    <property type="molecule type" value="Genomic_DNA"/>
</dbReference>
<sequence length="563" mass="62120">MADPAPPAQVAPFQAPSLPTATHRPEGSGHTRNRSQMTERNPPPPAPTPGPSTGLGGWSLYFILKLLLAWRGALSAHPAPDLAFALVLLLPLRRRWLRLARDALAWPAAAILLYYDSWLPPPAALWRELSELKGFSLSYLMELAGRILTPTLLIGFTVVLTGYLLLSRFLRLGTLVMATLLALSAHELWQQRAPAASASSAFGGAAQSAQTPDQRLEGFFRSEQRRQVGFQGPLADPGFDVLLLHVCSLSWDDLRAVGFDNPPLLARFDIVFDRFNSAASYSGPAALRVLRASCGQPRHSALYEPAPEQCFLFENLAKAGFKTELSLNHDGSFDSFLQQIRRNGRMNLPLTPQDGVAVGQRGFDSSPIYSDYAMLNRWLQLRLQEPDPHVAVYYNTISLHDGNRIPEAPALDTDASYKYRAGRLLRDIGQFIDLLEQDHRKMILLLVPEHGAALRGDKQQFSGLREIPSPLITTVPAAIKVIGSQGRPAQYRVTQQASYTAIATILSRMLARSPFGADYQPESYAQDLPATPFVSENANFTVMQSGSRYLMQSSGGNWNDYQM</sequence>
<comment type="caution">
    <text evidence="3">The sequence shown here is derived from an EMBL/GenBank/DDBJ whole genome shotgun (WGS) entry which is preliminary data.</text>
</comment>
<evidence type="ECO:0000256" key="2">
    <source>
        <dbReference type="SAM" id="Phobius"/>
    </source>
</evidence>
<keyword evidence="2" id="KW-1133">Transmembrane helix</keyword>
<gene>
    <name evidence="3" type="ORF">CBW21_20875</name>
</gene>
<keyword evidence="2" id="KW-0472">Membrane</keyword>
<keyword evidence="2" id="KW-0812">Transmembrane</keyword>
<name>A0A202B3A7_CHRVL</name>
<protein>
    <submittedName>
        <fullName evidence="3">Cellulose biosynthesis protein BcsG</fullName>
    </submittedName>
</protein>
<keyword evidence="4" id="KW-1185">Reference proteome</keyword>
<dbReference type="Gene3D" id="3.40.720.10">
    <property type="entry name" value="Alkaline Phosphatase, subunit A"/>
    <property type="match status" value="1"/>
</dbReference>
<accession>A0A202B3A7</accession>
<dbReference type="NCBIfam" id="TIGR03368">
    <property type="entry name" value="cellulose_yhjU"/>
    <property type="match status" value="1"/>
</dbReference>
<evidence type="ECO:0000313" key="3">
    <source>
        <dbReference type="EMBL" id="OVE45898.1"/>
    </source>
</evidence>
<dbReference type="Pfam" id="PF11658">
    <property type="entry name" value="CBP_BcsG"/>
    <property type="match status" value="1"/>
</dbReference>
<dbReference type="InterPro" id="IPR017744">
    <property type="entry name" value="BcsG"/>
</dbReference>
<feature type="compositionally biased region" description="Pro residues" evidence="1">
    <location>
        <begin position="41"/>
        <end position="50"/>
    </location>
</feature>
<reference evidence="3 4" key="1">
    <citation type="submission" date="2017-05" db="EMBL/GenBank/DDBJ databases">
        <title>Chromobacterium violaceum GHPS1 isolated from Hydrocarbon polluted soil in French Guiana display an awesome secondary metabolite arsenal and a battery of drug and heavy-metal-resistance and detoxification of xenobiotics proteins.</title>
        <authorList>
            <person name="Belbahri L."/>
        </authorList>
    </citation>
    <scope>NUCLEOTIDE SEQUENCE [LARGE SCALE GENOMIC DNA]</scope>
    <source>
        <strain evidence="3 4">GHPS1</strain>
    </source>
</reference>
<evidence type="ECO:0000256" key="1">
    <source>
        <dbReference type="SAM" id="MobiDB-lite"/>
    </source>
</evidence>
<feature type="region of interest" description="Disordered" evidence="1">
    <location>
        <begin position="1"/>
        <end position="50"/>
    </location>
</feature>